<evidence type="ECO:0000256" key="1">
    <source>
        <dbReference type="SAM" id="Phobius"/>
    </source>
</evidence>
<gene>
    <name evidence="2" type="ORF">B2G88_08150</name>
</gene>
<keyword evidence="1" id="KW-0812">Transmembrane</keyword>
<reference evidence="2 3" key="1">
    <citation type="submission" date="2017-02" db="EMBL/GenBank/DDBJ databases">
        <title>Natronthermophilus aegyptiacus gen. nov.,sp. nov., an aerobic, extremely halophilic alkalithermophilic archaeon isolated from the athalassohaline Wadi An Natrun, Egypt.</title>
        <authorList>
            <person name="Zhao B."/>
        </authorList>
    </citation>
    <scope>NUCLEOTIDE SEQUENCE [LARGE SCALE GENOMIC DNA]</scope>
    <source>
        <strain evidence="2 3">CGMCC 1.3597</strain>
    </source>
</reference>
<keyword evidence="3" id="KW-1185">Reference proteome</keyword>
<evidence type="ECO:0000313" key="3">
    <source>
        <dbReference type="Proteomes" id="UP000196084"/>
    </source>
</evidence>
<name>A0A202E7W9_9EURY</name>
<dbReference type="Proteomes" id="UP000196084">
    <property type="component" value="Unassembled WGS sequence"/>
</dbReference>
<keyword evidence="1" id="KW-1133">Transmembrane helix</keyword>
<feature type="transmembrane region" description="Helical" evidence="1">
    <location>
        <begin position="65"/>
        <end position="83"/>
    </location>
</feature>
<proteinExistence type="predicted"/>
<dbReference type="EMBL" id="MWPH01000002">
    <property type="protein sequence ID" value="OVE84376.1"/>
    <property type="molecule type" value="Genomic_DNA"/>
</dbReference>
<keyword evidence="1" id="KW-0472">Membrane</keyword>
<sequence>MIPESPQGRFRWALSESLILVGIFAAWAVITALVGILSQLSLALLRPVLSLPHPLFELLQATGGVWRIAFSVATLTACLSVLVRAGTLIVSHYVETTERTTPSETQTLEG</sequence>
<evidence type="ECO:0000313" key="2">
    <source>
        <dbReference type="EMBL" id="OVE84376.1"/>
    </source>
</evidence>
<organism evidence="2 3">
    <name type="scientific">Natronolimnobius baerhuensis</name>
    <dbReference type="NCBI Taxonomy" id="253108"/>
    <lineage>
        <taxon>Archaea</taxon>
        <taxon>Methanobacteriati</taxon>
        <taxon>Methanobacteriota</taxon>
        <taxon>Stenosarchaea group</taxon>
        <taxon>Halobacteria</taxon>
        <taxon>Halobacteriales</taxon>
        <taxon>Natrialbaceae</taxon>
        <taxon>Natronolimnobius</taxon>
    </lineage>
</organism>
<feature type="transmembrane region" description="Helical" evidence="1">
    <location>
        <begin position="18"/>
        <end position="45"/>
    </location>
</feature>
<accession>A0A202E7W9</accession>
<comment type="caution">
    <text evidence="2">The sequence shown here is derived from an EMBL/GenBank/DDBJ whole genome shotgun (WGS) entry which is preliminary data.</text>
</comment>
<dbReference type="AlphaFoldDB" id="A0A202E7W9"/>
<protein>
    <submittedName>
        <fullName evidence="2">Uncharacterized protein</fullName>
    </submittedName>
</protein>